<dbReference type="eggNOG" id="COG2333">
    <property type="taxonomic scope" value="Bacteria"/>
</dbReference>
<keyword evidence="4" id="KW-1185">Reference proteome</keyword>
<dbReference type="eggNOG" id="COG1555">
    <property type="taxonomic scope" value="Bacteria"/>
</dbReference>
<dbReference type="Gene3D" id="3.60.15.10">
    <property type="entry name" value="Ribonuclease Z/Hydroxyacylglutathione hydrolase-like"/>
    <property type="match status" value="1"/>
</dbReference>
<sequence>MFNKGSIILFLFFIILVTGCGTQQSTEQTLTSSDSETILRNHEEVKLANEEFNELIVHYINVGQADSTLLELTNDTQPFHILIDSGDWNSNDVVTYLQKERISHIDILIGTHPHADHIGQMDQILELFDVSEVWMSGDETTSQTFESVLDAIIESDVDYHEPRAGEVYDIGSLVIDVLNPDQLTGDIHEGSLSLLVTYGEVSFLFTGDAEHQTEQAIIDRGHHLNSTVLQLGHHGSETSTIPAFLAAVDPEIAIISAGKDNSYGHPHEEVVTRIEDAQIDLYATFIHGTIIISTDGQHYHVTTKSTEQSKEIPTENIDSPNESDITSESNCIDINFASASELAKITHIGTERASQLIELRPFETISDLAQINGIGPARIAEIKTENLACIGG</sequence>
<name>A0A0B0IC42_9BACI</name>
<accession>A0A0B0IC42</accession>
<dbReference type="InterPro" id="IPR001279">
    <property type="entry name" value="Metallo-B-lactamas"/>
</dbReference>
<reference evidence="3 4" key="1">
    <citation type="submission" date="2014-09" db="EMBL/GenBank/DDBJ databases">
        <title>Genome sequencing and annotation of Bacillus Okhensis strain Kh10-101T.</title>
        <authorList>
            <person name="Prakash J.S."/>
        </authorList>
    </citation>
    <scope>NUCLEOTIDE SEQUENCE [LARGE SCALE GENOMIC DNA]</scope>
    <source>
        <strain evidence="4">Kh10-101T</strain>
    </source>
</reference>
<feature type="domain" description="Metallo-beta-lactamase" evidence="2">
    <location>
        <begin position="64"/>
        <end position="259"/>
    </location>
</feature>
<dbReference type="STRING" id="333138.LQ50_18635"/>
<gene>
    <name evidence="3" type="ORF">LQ50_18635</name>
</gene>
<dbReference type="InterPro" id="IPR052159">
    <property type="entry name" value="Competence_DNA_uptake"/>
</dbReference>
<organism evidence="3 4">
    <name type="scientific">Halalkalibacter okhensis</name>
    <dbReference type="NCBI Taxonomy" id="333138"/>
    <lineage>
        <taxon>Bacteria</taxon>
        <taxon>Bacillati</taxon>
        <taxon>Bacillota</taxon>
        <taxon>Bacilli</taxon>
        <taxon>Bacillales</taxon>
        <taxon>Bacillaceae</taxon>
        <taxon>Halalkalibacter</taxon>
    </lineage>
</organism>
<dbReference type="Proteomes" id="UP000030832">
    <property type="component" value="Unassembled WGS sequence"/>
</dbReference>
<dbReference type="OrthoDB" id="9761531at2"/>
<dbReference type="PANTHER" id="PTHR30619">
    <property type="entry name" value="DNA INTERNALIZATION/COMPETENCE PROTEIN COMEC/REC2"/>
    <property type="match status" value="1"/>
</dbReference>
<dbReference type="CDD" id="cd07731">
    <property type="entry name" value="ComA-like_MBL-fold"/>
    <property type="match status" value="1"/>
</dbReference>
<feature type="compositionally biased region" description="Polar residues" evidence="1">
    <location>
        <begin position="316"/>
        <end position="326"/>
    </location>
</feature>
<proteinExistence type="predicted"/>
<comment type="caution">
    <text evidence="3">The sequence shown here is derived from an EMBL/GenBank/DDBJ whole genome shotgun (WGS) entry which is preliminary data.</text>
</comment>
<dbReference type="Pfam" id="PF12836">
    <property type="entry name" value="HHH_3"/>
    <property type="match status" value="1"/>
</dbReference>
<dbReference type="SUPFAM" id="SSF81585">
    <property type="entry name" value="PsbU/PolX domain-like"/>
    <property type="match status" value="1"/>
</dbReference>
<evidence type="ECO:0000256" key="1">
    <source>
        <dbReference type="SAM" id="MobiDB-lite"/>
    </source>
</evidence>
<dbReference type="SUPFAM" id="SSF56281">
    <property type="entry name" value="Metallo-hydrolase/oxidoreductase"/>
    <property type="match status" value="1"/>
</dbReference>
<dbReference type="PROSITE" id="PS51257">
    <property type="entry name" value="PROKAR_LIPOPROTEIN"/>
    <property type="match status" value="1"/>
</dbReference>
<protein>
    <recommendedName>
        <fullName evidence="2">Metallo-beta-lactamase domain-containing protein</fullName>
    </recommendedName>
</protein>
<dbReference type="InterPro" id="IPR036866">
    <property type="entry name" value="RibonucZ/Hydroxyglut_hydro"/>
</dbReference>
<dbReference type="Pfam" id="PF00753">
    <property type="entry name" value="Lactamase_B"/>
    <property type="match status" value="1"/>
</dbReference>
<dbReference type="Gene3D" id="1.10.150.320">
    <property type="entry name" value="Photosystem II 12 kDa extrinsic protein"/>
    <property type="match status" value="1"/>
</dbReference>
<feature type="region of interest" description="Disordered" evidence="1">
    <location>
        <begin position="304"/>
        <end position="326"/>
    </location>
</feature>
<evidence type="ECO:0000313" key="3">
    <source>
        <dbReference type="EMBL" id="KHF38845.1"/>
    </source>
</evidence>
<dbReference type="PANTHER" id="PTHR30619:SF7">
    <property type="entry name" value="BETA-LACTAMASE DOMAIN PROTEIN"/>
    <property type="match status" value="1"/>
</dbReference>
<evidence type="ECO:0000259" key="2">
    <source>
        <dbReference type="SMART" id="SM00849"/>
    </source>
</evidence>
<dbReference type="RefSeq" id="WP_034631721.1">
    <property type="nucleotide sequence ID" value="NZ_JRJU01000028.1"/>
</dbReference>
<dbReference type="EMBL" id="JRJU01000028">
    <property type="protein sequence ID" value="KHF38845.1"/>
    <property type="molecule type" value="Genomic_DNA"/>
</dbReference>
<dbReference type="InterPro" id="IPR035681">
    <property type="entry name" value="ComA-like_MBL"/>
</dbReference>
<dbReference type="AlphaFoldDB" id="A0A0B0IC42"/>
<dbReference type="SMART" id="SM00849">
    <property type="entry name" value="Lactamase_B"/>
    <property type="match status" value="1"/>
</dbReference>
<evidence type="ECO:0000313" key="4">
    <source>
        <dbReference type="Proteomes" id="UP000030832"/>
    </source>
</evidence>